<keyword evidence="1" id="KW-0472">Membrane</keyword>
<accession>A0ABT5BP61</accession>
<feature type="transmembrane region" description="Helical" evidence="1">
    <location>
        <begin position="6"/>
        <end position="26"/>
    </location>
</feature>
<protein>
    <submittedName>
        <fullName evidence="2">DUF6010 family protein</fullName>
    </submittedName>
</protein>
<dbReference type="RefSeq" id="WP_272011658.1">
    <property type="nucleotide sequence ID" value="NZ_JAQNDN010000028.1"/>
</dbReference>
<proteinExistence type="predicted"/>
<sequence length="135" mass="14527">MSHALHPFTVLDAAAAVAIAFVFVLLTSRLREPTRRRFNAIFVAGAGAAYLSGGGLGAWEFAFTAVAAYAAFRGLESYRWIAAAWLMHVAWDVAHHLWGAPIVPIVPTSSAGCAVTDTLLALWFWFGAPTIGPRR</sequence>
<gene>
    <name evidence="2" type="ORF">POL58_49985</name>
</gene>
<comment type="caution">
    <text evidence="2">The sequence shown here is derived from an EMBL/GenBank/DDBJ whole genome shotgun (WGS) entry which is preliminary data.</text>
</comment>
<feature type="transmembrane region" description="Helical" evidence="1">
    <location>
        <begin position="105"/>
        <end position="126"/>
    </location>
</feature>
<name>A0ABT5BP61_9BACT</name>
<dbReference type="EMBL" id="JAQNDN010000028">
    <property type="protein sequence ID" value="MDC0675961.1"/>
    <property type="molecule type" value="Genomic_DNA"/>
</dbReference>
<dbReference type="InterPro" id="IPR046052">
    <property type="entry name" value="DUF6010"/>
</dbReference>
<dbReference type="Pfam" id="PF19473">
    <property type="entry name" value="DUF6010"/>
    <property type="match status" value="1"/>
</dbReference>
<evidence type="ECO:0000256" key="1">
    <source>
        <dbReference type="SAM" id="Phobius"/>
    </source>
</evidence>
<evidence type="ECO:0000313" key="3">
    <source>
        <dbReference type="Proteomes" id="UP001217838"/>
    </source>
</evidence>
<evidence type="ECO:0000313" key="2">
    <source>
        <dbReference type="EMBL" id="MDC0675961.1"/>
    </source>
</evidence>
<keyword evidence="3" id="KW-1185">Reference proteome</keyword>
<feature type="transmembrane region" description="Helical" evidence="1">
    <location>
        <begin position="38"/>
        <end position="71"/>
    </location>
</feature>
<reference evidence="2 3" key="1">
    <citation type="submission" date="2022-11" db="EMBL/GenBank/DDBJ databases">
        <title>Minimal conservation of predation-associated metabolite biosynthetic gene clusters underscores biosynthetic potential of Myxococcota including descriptions for ten novel species: Archangium lansinium sp. nov., Myxococcus landrumus sp. nov., Nannocystis bai.</title>
        <authorList>
            <person name="Ahearne A."/>
            <person name="Stevens C."/>
            <person name="Dowd S."/>
        </authorList>
    </citation>
    <scope>NUCLEOTIDE SEQUENCE [LARGE SCALE GENOMIC DNA]</scope>
    <source>
        <strain evidence="2 3">NCELM</strain>
    </source>
</reference>
<dbReference type="Proteomes" id="UP001217838">
    <property type="component" value="Unassembled WGS sequence"/>
</dbReference>
<keyword evidence="1" id="KW-1133">Transmembrane helix</keyword>
<keyword evidence="1" id="KW-0812">Transmembrane</keyword>
<organism evidence="2 3">
    <name type="scientific">Nannocystis radixulma</name>
    <dbReference type="NCBI Taxonomy" id="2995305"/>
    <lineage>
        <taxon>Bacteria</taxon>
        <taxon>Pseudomonadati</taxon>
        <taxon>Myxococcota</taxon>
        <taxon>Polyangia</taxon>
        <taxon>Nannocystales</taxon>
        <taxon>Nannocystaceae</taxon>
        <taxon>Nannocystis</taxon>
    </lineage>
</organism>